<name>B5EBZ4_CITBB</name>
<dbReference type="KEGG" id="gbm:Gbem_2005"/>
<proteinExistence type="inferred from homology"/>
<dbReference type="eggNOG" id="ENOG502ZPM7">
    <property type="taxonomic scope" value="Bacteria"/>
</dbReference>
<reference evidence="12 13" key="2">
    <citation type="journal article" date="2010" name="BMC Genomics">
        <title>The genome of Geobacter bemidjiensis, exemplar for the subsurface clade of Geobacter species that predominate in Fe(III)-reducing subsurface environments.</title>
        <authorList>
            <person name="Aklujkar M."/>
            <person name="Young N.D."/>
            <person name="Holmes D."/>
            <person name="Chavan M."/>
            <person name="Risso C."/>
            <person name="Kiss H.E."/>
            <person name="Han C.S."/>
            <person name="Land M.L."/>
            <person name="Lovley D.R."/>
        </authorList>
    </citation>
    <scope>NUCLEOTIDE SEQUENCE [LARGE SCALE GENOMIC DNA]</scope>
    <source>
        <strain evidence="13">ATCC BAA-1014 / DSM 16622 / JCM 12645 / Bem</strain>
    </source>
</reference>
<dbReference type="GO" id="GO:0048038">
    <property type="term" value="F:quinone binding"/>
    <property type="evidence" value="ECO:0007669"/>
    <property type="project" value="UniProtKB-KW"/>
</dbReference>
<reference evidence="12 13" key="1">
    <citation type="submission" date="2008-07" db="EMBL/GenBank/DDBJ databases">
        <title>Complete sequence of Geobacter bemidjiensis BEM.</title>
        <authorList>
            <consortium name="US DOE Joint Genome Institute"/>
            <person name="Lucas S."/>
            <person name="Copeland A."/>
            <person name="Lapidus A."/>
            <person name="Glavina del Rio T."/>
            <person name="Dalin E."/>
            <person name="Tice H."/>
            <person name="Bruce D."/>
            <person name="Goodwin L."/>
            <person name="Pitluck S."/>
            <person name="Kiss H."/>
            <person name="Brettin T."/>
            <person name="Detter J.C."/>
            <person name="Han C."/>
            <person name="Kuske C.R."/>
            <person name="Schmutz J."/>
            <person name="Larimer F."/>
            <person name="Land M."/>
            <person name="Hauser L."/>
            <person name="Kyrpides N."/>
            <person name="Lykidis A."/>
            <person name="Lovley D."/>
            <person name="Richardson P."/>
        </authorList>
    </citation>
    <scope>NUCLEOTIDE SEQUENCE [LARGE SCALE GENOMIC DNA]</scope>
    <source>
        <strain evidence="13">ATCC BAA-1014 / DSM 16622 / JCM 12645 / Bem</strain>
    </source>
</reference>
<gene>
    <name evidence="12" type="ordered locus">Gbem_2005</name>
</gene>
<keyword evidence="4" id="KW-0874">Quinone</keyword>
<evidence type="ECO:0000313" key="12">
    <source>
        <dbReference type="EMBL" id="ACH39018.1"/>
    </source>
</evidence>
<evidence type="ECO:0000256" key="5">
    <source>
        <dbReference type="ARBA" id="ARBA00022989"/>
    </source>
</evidence>
<feature type="transmembrane region" description="Helical" evidence="10">
    <location>
        <begin position="21"/>
        <end position="41"/>
    </location>
</feature>
<evidence type="ECO:0000259" key="11">
    <source>
        <dbReference type="Pfam" id="PF07884"/>
    </source>
</evidence>
<keyword evidence="5 10" id="KW-1133">Transmembrane helix</keyword>
<dbReference type="GO" id="GO:0016020">
    <property type="term" value="C:membrane"/>
    <property type="evidence" value="ECO:0007669"/>
    <property type="project" value="UniProtKB-SubCell"/>
</dbReference>
<feature type="domain" description="Vitamin K epoxide reductase" evidence="11">
    <location>
        <begin position="24"/>
        <end position="152"/>
    </location>
</feature>
<keyword evidence="13" id="KW-1185">Reference proteome</keyword>
<dbReference type="AlphaFoldDB" id="B5EBZ4"/>
<evidence type="ECO:0000313" key="13">
    <source>
        <dbReference type="Proteomes" id="UP000008825"/>
    </source>
</evidence>
<keyword evidence="9" id="KW-0676">Redox-active center</keyword>
<dbReference type="Pfam" id="PF07884">
    <property type="entry name" value="VKOR"/>
    <property type="match status" value="1"/>
</dbReference>
<dbReference type="HOGENOM" id="CLU_1600367_0_0_7"/>
<evidence type="ECO:0000256" key="3">
    <source>
        <dbReference type="ARBA" id="ARBA00022692"/>
    </source>
</evidence>
<dbReference type="RefSeq" id="WP_012530437.1">
    <property type="nucleotide sequence ID" value="NC_011146.1"/>
</dbReference>
<keyword evidence="6" id="KW-0560">Oxidoreductase</keyword>
<dbReference type="Proteomes" id="UP000008825">
    <property type="component" value="Chromosome"/>
</dbReference>
<accession>B5EBZ4</accession>
<dbReference type="OrthoDB" id="853192at2"/>
<evidence type="ECO:0000256" key="2">
    <source>
        <dbReference type="ARBA" id="ARBA00006214"/>
    </source>
</evidence>
<organism evidence="12 13">
    <name type="scientific">Citrifermentans bemidjiense (strain ATCC BAA-1014 / DSM 16622 / JCM 12645 / Bem)</name>
    <name type="common">Geobacter bemidjiensis</name>
    <dbReference type="NCBI Taxonomy" id="404380"/>
    <lineage>
        <taxon>Bacteria</taxon>
        <taxon>Pseudomonadati</taxon>
        <taxon>Thermodesulfobacteriota</taxon>
        <taxon>Desulfuromonadia</taxon>
        <taxon>Geobacterales</taxon>
        <taxon>Geobacteraceae</taxon>
        <taxon>Citrifermentans</taxon>
    </lineage>
</organism>
<evidence type="ECO:0000256" key="8">
    <source>
        <dbReference type="ARBA" id="ARBA00023157"/>
    </source>
</evidence>
<dbReference type="InterPro" id="IPR012932">
    <property type="entry name" value="VKOR"/>
</dbReference>
<sequence>MEPRKIRNELRNCKSRSLSRRRGIVGLSLVAAGSMGLIALYQTGIIRHIPEPPLPRFDADKVVASEEAYAMLHTPDALLGLTSFGATAALAAMEGKDRAAVHPWIPLALAAKLLLDASQAARLSTHQWTRHRAFCFWCLVASGATFASLPLALGETWEAFRQLKRS</sequence>
<keyword evidence="3 10" id="KW-0812">Transmembrane</keyword>
<protein>
    <recommendedName>
        <fullName evidence="11">Vitamin K epoxide reductase domain-containing protein</fullName>
    </recommendedName>
</protein>
<dbReference type="InterPro" id="IPR038354">
    <property type="entry name" value="VKOR_sf"/>
</dbReference>
<comment type="similarity">
    <text evidence="2">Belongs to the VKOR family.</text>
</comment>
<dbReference type="Gene3D" id="1.20.1440.130">
    <property type="entry name" value="VKOR domain"/>
    <property type="match status" value="1"/>
</dbReference>
<evidence type="ECO:0000256" key="4">
    <source>
        <dbReference type="ARBA" id="ARBA00022719"/>
    </source>
</evidence>
<dbReference type="STRING" id="404380.Gbem_2005"/>
<dbReference type="GO" id="GO:0016491">
    <property type="term" value="F:oxidoreductase activity"/>
    <property type="evidence" value="ECO:0007669"/>
    <property type="project" value="UniProtKB-KW"/>
</dbReference>
<evidence type="ECO:0000256" key="10">
    <source>
        <dbReference type="SAM" id="Phobius"/>
    </source>
</evidence>
<dbReference type="EMBL" id="CP001124">
    <property type="protein sequence ID" value="ACH39018.1"/>
    <property type="molecule type" value="Genomic_DNA"/>
</dbReference>
<keyword evidence="8" id="KW-1015">Disulfide bond</keyword>
<evidence type="ECO:0000256" key="1">
    <source>
        <dbReference type="ARBA" id="ARBA00004141"/>
    </source>
</evidence>
<evidence type="ECO:0000256" key="7">
    <source>
        <dbReference type="ARBA" id="ARBA00023136"/>
    </source>
</evidence>
<evidence type="ECO:0000256" key="6">
    <source>
        <dbReference type="ARBA" id="ARBA00023002"/>
    </source>
</evidence>
<evidence type="ECO:0000256" key="9">
    <source>
        <dbReference type="ARBA" id="ARBA00023284"/>
    </source>
</evidence>
<keyword evidence="7 10" id="KW-0472">Membrane</keyword>
<comment type="subcellular location">
    <subcellularLocation>
        <location evidence="1">Membrane</location>
        <topology evidence="1">Multi-pass membrane protein</topology>
    </subcellularLocation>
</comment>